<dbReference type="Proteomes" id="UP000287651">
    <property type="component" value="Unassembled WGS sequence"/>
</dbReference>
<gene>
    <name evidence="1" type="ORF">B296_00008507</name>
</gene>
<evidence type="ECO:0000313" key="1">
    <source>
        <dbReference type="EMBL" id="RRT83866.1"/>
    </source>
</evidence>
<dbReference type="AlphaFoldDB" id="A0A427B5Z5"/>
<evidence type="ECO:0008006" key="3">
    <source>
        <dbReference type="Google" id="ProtNLM"/>
    </source>
</evidence>
<dbReference type="PANTHER" id="PTHR19229:SF235">
    <property type="entry name" value="ABC TRANSPORTER A FAMILY MEMBER 8-LIKE ISOFORM X1"/>
    <property type="match status" value="1"/>
</dbReference>
<protein>
    <recommendedName>
        <fullName evidence="3">ABC transporter domain-containing protein</fullName>
    </recommendedName>
</protein>
<dbReference type="Gene3D" id="3.40.50.300">
    <property type="entry name" value="P-loop containing nucleotide triphosphate hydrolases"/>
    <property type="match status" value="1"/>
</dbReference>
<comment type="caution">
    <text evidence="1">The sequence shown here is derived from an EMBL/GenBank/DDBJ whole genome shotgun (WGS) entry which is preliminary data.</text>
</comment>
<dbReference type="GO" id="GO:0140359">
    <property type="term" value="F:ABC-type transporter activity"/>
    <property type="evidence" value="ECO:0007669"/>
    <property type="project" value="InterPro"/>
</dbReference>
<proteinExistence type="predicted"/>
<accession>A0A427B5Z5</accession>
<evidence type="ECO:0000313" key="2">
    <source>
        <dbReference type="Proteomes" id="UP000287651"/>
    </source>
</evidence>
<dbReference type="SUPFAM" id="SSF52540">
    <property type="entry name" value="P-loop containing nucleoside triphosphate hydrolases"/>
    <property type="match status" value="1"/>
</dbReference>
<name>A0A427B5Z5_ENSVE</name>
<dbReference type="Pfam" id="PF24526">
    <property type="entry name" value="ABCA12_C"/>
    <property type="match status" value="1"/>
</dbReference>
<dbReference type="GO" id="GO:0005319">
    <property type="term" value="F:lipid transporter activity"/>
    <property type="evidence" value="ECO:0007669"/>
    <property type="project" value="TreeGrafter"/>
</dbReference>
<sequence>MDNIHAKIGICPQKEYDLLWDSLTGREHLMFYGRLRNLKGLELQQVRKRSYLFLSNIHGKYYMKTSQAIAMQVVLLDEPTTGLDPDSRNYLWHAIKLAKRDRTIILTSKFLQQSLRKHLLPVITYLFTYLYVLQLKTRYGGSYQLTISADPINKDIIEDMITSLCSEAMKIYDVVGTQRFRLPKQVVRVQEIFKVIDVLKKVVAIHAFEVISASIEDVFSNVVNHALESEIA</sequence>
<reference evidence="1 2" key="1">
    <citation type="journal article" date="2014" name="Agronomy (Basel)">
        <title>A Draft Genome Sequence for Ensete ventricosum, the Drought-Tolerant Tree Against Hunger.</title>
        <authorList>
            <person name="Harrison J."/>
            <person name="Moore K.A."/>
            <person name="Paszkiewicz K."/>
            <person name="Jones T."/>
            <person name="Grant M."/>
            <person name="Ambacheew D."/>
            <person name="Muzemil S."/>
            <person name="Studholme D.J."/>
        </authorList>
    </citation>
    <scope>NUCLEOTIDE SEQUENCE [LARGE SCALE GENOMIC DNA]</scope>
</reference>
<dbReference type="EMBL" id="AMZH03000417">
    <property type="protein sequence ID" value="RRT83866.1"/>
    <property type="molecule type" value="Genomic_DNA"/>
</dbReference>
<organism evidence="1 2">
    <name type="scientific">Ensete ventricosum</name>
    <name type="common">Abyssinian banana</name>
    <name type="synonym">Musa ensete</name>
    <dbReference type="NCBI Taxonomy" id="4639"/>
    <lineage>
        <taxon>Eukaryota</taxon>
        <taxon>Viridiplantae</taxon>
        <taxon>Streptophyta</taxon>
        <taxon>Embryophyta</taxon>
        <taxon>Tracheophyta</taxon>
        <taxon>Spermatophyta</taxon>
        <taxon>Magnoliopsida</taxon>
        <taxon>Liliopsida</taxon>
        <taxon>Zingiberales</taxon>
        <taxon>Musaceae</taxon>
        <taxon>Ensete</taxon>
    </lineage>
</organism>
<dbReference type="PANTHER" id="PTHR19229">
    <property type="entry name" value="ATP-BINDING CASSETTE TRANSPORTER SUBFAMILY A ABCA"/>
    <property type="match status" value="1"/>
</dbReference>
<dbReference type="GO" id="GO:0016020">
    <property type="term" value="C:membrane"/>
    <property type="evidence" value="ECO:0007669"/>
    <property type="project" value="InterPro"/>
</dbReference>
<dbReference type="InterPro" id="IPR027417">
    <property type="entry name" value="P-loop_NTPase"/>
</dbReference>
<dbReference type="InterPro" id="IPR026082">
    <property type="entry name" value="ABCA"/>
</dbReference>